<dbReference type="Gene3D" id="2.30.30.90">
    <property type="match status" value="1"/>
</dbReference>
<dbReference type="Proteomes" id="UP000736328">
    <property type="component" value="Unassembled WGS sequence"/>
</dbReference>
<keyword evidence="1" id="KW-0408">Iron</keyword>
<gene>
    <name evidence="3" type="ORF">HY768_00580</name>
</gene>
<evidence type="ECO:0000256" key="1">
    <source>
        <dbReference type="ARBA" id="ARBA00023004"/>
    </source>
</evidence>
<dbReference type="InterPro" id="IPR007167">
    <property type="entry name" value="Fe-transptr_FeoA-like"/>
</dbReference>
<dbReference type="PANTHER" id="PTHR43151:SF1">
    <property type="entry name" value="SSR2333 PROTEIN"/>
    <property type="match status" value="1"/>
</dbReference>
<name>A0A933MJ94_UNCT6</name>
<dbReference type="SUPFAM" id="SSF50037">
    <property type="entry name" value="C-terminal domain of transcriptional repressors"/>
    <property type="match status" value="1"/>
</dbReference>
<dbReference type="InterPro" id="IPR008988">
    <property type="entry name" value="Transcriptional_repressor_C"/>
</dbReference>
<dbReference type="EMBL" id="JACQXR010000005">
    <property type="protein sequence ID" value="MBI4725718.1"/>
    <property type="molecule type" value="Genomic_DNA"/>
</dbReference>
<comment type="caution">
    <text evidence="3">The sequence shown here is derived from an EMBL/GenBank/DDBJ whole genome shotgun (WGS) entry which is preliminary data.</text>
</comment>
<dbReference type="AlphaFoldDB" id="A0A933MJ94"/>
<organism evidence="3 4">
    <name type="scientific">candidate division TA06 bacterium</name>
    <dbReference type="NCBI Taxonomy" id="2250710"/>
    <lineage>
        <taxon>Bacteria</taxon>
        <taxon>Bacteria division TA06</taxon>
    </lineage>
</organism>
<evidence type="ECO:0000259" key="2">
    <source>
        <dbReference type="SMART" id="SM00899"/>
    </source>
</evidence>
<evidence type="ECO:0000313" key="4">
    <source>
        <dbReference type="Proteomes" id="UP000736328"/>
    </source>
</evidence>
<dbReference type="InterPro" id="IPR038157">
    <property type="entry name" value="FeoA_core_dom"/>
</dbReference>
<reference evidence="3" key="1">
    <citation type="submission" date="2020-07" db="EMBL/GenBank/DDBJ databases">
        <title>Huge and variable diversity of episymbiotic CPR bacteria and DPANN archaea in groundwater ecosystems.</title>
        <authorList>
            <person name="He C.Y."/>
            <person name="Keren R."/>
            <person name="Whittaker M."/>
            <person name="Farag I.F."/>
            <person name="Doudna J."/>
            <person name="Cate J.H.D."/>
            <person name="Banfield J.F."/>
        </authorList>
    </citation>
    <scope>NUCLEOTIDE SEQUENCE</scope>
    <source>
        <strain evidence="3">NC_groundwater_1520_Pr4_B-0.1um_53_5</strain>
    </source>
</reference>
<dbReference type="GO" id="GO:0046914">
    <property type="term" value="F:transition metal ion binding"/>
    <property type="evidence" value="ECO:0007669"/>
    <property type="project" value="InterPro"/>
</dbReference>
<feature type="domain" description="Ferrous iron transporter FeoA-like" evidence="2">
    <location>
        <begin position="3"/>
        <end position="75"/>
    </location>
</feature>
<dbReference type="Pfam" id="PF04023">
    <property type="entry name" value="FeoA"/>
    <property type="match status" value="1"/>
</dbReference>
<accession>A0A933MJ94</accession>
<protein>
    <submittedName>
        <fullName evidence="3">Ferrous iron transport protein A</fullName>
    </submittedName>
</protein>
<dbReference type="SMART" id="SM00899">
    <property type="entry name" value="FeoA"/>
    <property type="match status" value="1"/>
</dbReference>
<evidence type="ECO:0000313" key="3">
    <source>
        <dbReference type="EMBL" id="MBI4725718.1"/>
    </source>
</evidence>
<sequence length="77" mass="8530">MEIPLTSLKQDYQATIIRLIGGWGFQRKLRTLGIREGKPIKVMTSQPLGGPLVVEVEGRKITIGRGMAQKIVVEAKE</sequence>
<dbReference type="InterPro" id="IPR053184">
    <property type="entry name" value="FeoA-like"/>
</dbReference>
<proteinExistence type="predicted"/>
<dbReference type="PANTHER" id="PTHR43151">
    <property type="entry name" value="FEOA FAMILY PROTEIN"/>
    <property type="match status" value="1"/>
</dbReference>